<dbReference type="Gene3D" id="3.40.50.720">
    <property type="entry name" value="NAD(P)-binding Rossmann-like Domain"/>
    <property type="match status" value="1"/>
</dbReference>
<dbReference type="Pfam" id="PF00378">
    <property type="entry name" value="ECH_1"/>
    <property type="match status" value="1"/>
</dbReference>
<keyword evidence="5" id="KW-0496">Mitochondrion</keyword>
<evidence type="ECO:0000259" key="9">
    <source>
        <dbReference type="Pfam" id="PF13460"/>
    </source>
</evidence>
<dbReference type="HOGENOM" id="CLU_508376_0_0_1"/>
<comment type="subcellular location">
    <subcellularLocation>
        <location evidence="1">Mitochondrion</location>
    </subcellularLocation>
</comment>
<keyword evidence="8" id="KW-0472">Membrane</keyword>
<dbReference type="PROSITE" id="PS00166">
    <property type="entry name" value="ENOYL_COA_HYDRATASE"/>
    <property type="match status" value="1"/>
</dbReference>
<keyword evidence="6" id="KW-0456">Lyase</keyword>
<dbReference type="GO" id="GO:0003723">
    <property type="term" value="F:RNA binding"/>
    <property type="evidence" value="ECO:0007669"/>
    <property type="project" value="UniProtKB-ARBA"/>
</dbReference>
<dbReference type="Proteomes" id="UP000014500">
    <property type="component" value="Unassembled WGS sequence"/>
</dbReference>
<evidence type="ECO:0000256" key="1">
    <source>
        <dbReference type="ARBA" id="ARBA00004173"/>
    </source>
</evidence>
<organism evidence="10 11">
    <name type="scientific">Strigamia maritima</name>
    <name type="common">European centipede</name>
    <name type="synonym">Geophilus maritimus</name>
    <dbReference type="NCBI Taxonomy" id="126957"/>
    <lineage>
        <taxon>Eukaryota</taxon>
        <taxon>Metazoa</taxon>
        <taxon>Ecdysozoa</taxon>
        <taxon>Arthropoda</taxon>
        <taxon>Myriapoda</taxon>
        <taxon>Chilopoda</taxon>
        <taxon>Pleurostigmophora</taxon>
        <taxon>Geophilomorpha</taxon>
        <taxon>Linotaeniidae</taxon>
        <taxon>Strigamia</taxon>
    </lineage>
</organism>
<dbReference type="PANTHER" id="PTHR11941">
    <property type="entry name" value="ENOYL-COA HYDRATASE-RELATED"/>
    <property type="match status" value="1"/>
</dbReference>
<evidence type="ECO:0000256" key="2">
    <source>
        <dbReference type="ARBA" id="ARBA00005254"/>
    </source>
</evidence>
<dbReference type="InterPro" id="IPR001753">
    <property type="entry name" value="Enoyl-CoA_hydra/iso"/>
</dbReference>
<keyword evidence="4" id="KW-0007">Acetylation</keyword>
<dbReference type="FunFam" id="1.10.12.10:FF:000001">
    <property type="entry name" value="Probable enoyl-CoA hydratase, mitochondrial"/>
    <property type="match status" value="1"/>
</dbReference>
<dbReference type="FunFam" id="3.90.226.10:FF:000022">
    <property type="entry name" value="methylglutaconyl-CoA hydratase, mitochondrial isoform X1"/>
    <property type="match status" value="1"/>
</dbReference>
<dbReference type="Gene3D" id="1.10.12.10">
    <property type="entry name" value="Lyase 2-enoyl-coa Hydratase, Chain A, domain 2"/>
    <property type="match status" value="1"/>
</dbReference>
<dbReference type="InterPro" id="IPR029045">
    <property type="entry name" value="ClpP/crotonase-like_dom_sf"/>
</dbReference>
<proteinExistence type="inferred from homology"/>
<dbReference type="InterPro" id="IPR036291">
    <property type="entry name" value="NAD(P)-bd_dom_sf"/>
</dbReference>
<sequence length="536" mass="58647">MTECFMKIAIFGATGNTGIAVTELALKNVLVRARNRFELLIHSFTTLTIFKGFAVTFNFLDMFSLIRLRSQGISKSNLVQQCLSTPRCNNASTATQDEVKLQYLQDKHAGIAVIGMNRPAAKNSLGKDFVKIFRHHLNTLQFEKDIRVCLLRSLIPGMFCAGADLKERGGMPQDEVAYFVSQLQKMMNEIYNLPCPTIAALDGYALGGGLEMALACDMRVAAKNVKMGLVEAKLAIIPGAGGTQHLPRIISPPLAKELIFTGRIIDGEEAGKIDLVNHVVEQNSDGDAAYIKGLAIAEEIVNNGPIALRVAKLAINRGVDVDITTGQVIEALCYAQVLPTKDRIEGLNAFKEKRTPQYRFDVTIFVRNEKTIPEELKGKVSVILGDVVNEDDVKRAVEGKDGVIVTLGTRVDLGPTTVLSKGTSNIINAMQECGVKRISVCISAFLFYEPSKIPEVYHEITADHKRQAEILESCDLGWTAVCPPHILNDAGKGVYKVCVGSSPGRQISKYDLADLLLKCIQSNEYVNQKIGLGYEN</sequence>
<evidence type="ECO:0000256" key="8">
    <source>
        <dbReference type="SAM" id="Phobius"/>
    </source>
</evidence>
<evidence type="ECO:0000256" key="4">
    <source>
        <dbReference type="ARBA" id="ARBA00022990"/>
    </source>
</evidence>
<evidence type="ECO:0000313" key="11">
    <source>
        <dbReference type="Proteomes" id="UP000014500"/>
    </source>
</evidence>
<dbReference type="GO" id="GO:0006635">
    <property type="term" value="P:fatty acid beta-oxidation"/>
    <property type="evidence" value="ECO:0007669"/>
    <property type="project" value="TreeGrafter"/>
</dbReference>
<dbReference type="InterPro" id="IPR018376">
    <property type="entry name" value="Enoyl-CoA_hyd/isom_CS"/>
</dbReference>
<dbReference type="GO" id="GO:0004300">
    <property type="term" value="F:enoyl-CoA hydratase activity"/>
    <property type="evidence" value="ECO:0007669"/>
    <property type="project" value="UniProtKB-ARBA"/>
</dbReference>
<dbReference type="EMBL" id="AFFK01014262">
    <property type="status" value="NOT_ANNOTATED_CDS"/>
    <property type="molecule type" value="Genomic_DNA"/>
</dbReference>
<dbReference type="InterPro" id="IPR016040">
    <property type="entry name" value="NAD(P)-bd_dom"/>
</dbReference>
<keyword evidence="8" id="KW-1133">Transmembrane helix</keyword>
<dbReference type="AlphaFoldDB" id="T1IIG1"/>
<keyword evidence="8" id="KW-0812">Transmembrane</keyword>
<reference evidence="11" key="1">
    <citation type="submission" date="2011-05" db="EMBL/GenBank/DDBJ databases">
        <authorList>
            <person name="Richards S.R."/>
            <person name="Qu J."/>
            <person name="Jiang H."/>
            <person name="Jhangiani S.N."/>
            <person name="Agravi P."/>
            <person name="Goodspeed R."/>
            <person name="Gross S."/>
            <person name="Mandapat C."/>
            <person name="Jackson L."/>
            <person name="Mathew T."/>
            <person name="Pu L."/>
            <person name="Thornton R."/>
            <person name="Saada N."/>
            <person name="Wilczek-Boney K.B."/>
            <person name="Lee S."/>
            <person name="Kovar C."/>
            <person name="Wu Y."/>
            <person name="Scherer S.E."/>
            <person name="Worley K.C."/>
            <person name="Muzny D.M."/>
            <person name="Gibbs R."/>
        </authorList>
    </citation>
    <scope>NUCLEOTIDE SEQUENCE</scope>
    <source>
        <strain evidence="11">Brora</strain>
    </source>
</reference>
<dbReference type="SUPFAM" id="SSF52096">
    <property type="entry name" value="ClpP/crotonase"/>
    <property type="match status" value="1"/>
</dbReference>
<dbReference type="PANTHER" id="PTHR11941:SF171">
    <property type="entry name" value="SD19268P"/>
    <property type="match status" value="1"/>
</dbReference>
<evidence type="ECO:0000313" key="10">
    <source>
        <dbReference type="EnsemblMetazoa" id="SMAR000659-PA"/>
    </source>
</evidence>
<evidence type="ECO:0000256" key="6">
    <source>
        <dbReference type="ARBA" id="ARBA00023239"/>
    </source>
</evidence>
<dbReference type="Gene3D" id="3.90.226.10">
    <property type="entry name" value="2-enoyl-CoA Hydratase, Chain A, domain 1"/>
    <property type="match status" value="1"/>
</dbReference>
<evidence type="ECO:0000256" key="3">
    <source>
        <dbReference type="ARBA" id="ARBA00022946"/>
    </source>
</evidence>
<dbReference type="eggNOG" id="KOG1679">
    <property type="taxonomic scope" value="Eukaryota"/>
</dbReference>
<keyword evidence="3" id="KW-0809">Transit peptide</keyword>
<dbReference type="GO" id="GO:0005739">
    <property type="term" value="C:mitochondrion"/>
    <property type="evidence" value="ECO:0007669"/>
    <property type="project" value="UniProtKB-SubCell"/>
</dbReference>
<dbReference type="STRING" id="126957.T1IIG1"/>
<dbReference type="EnsemblMetazoa" id="SMAR000659-RA">
    <property type="protein sequence ID" value="SMAR000659-PA"/>
    <property type="gene ID" value="SMAR000659"/>
</dbReference>
<dbReference type="SUPFAM" id="SSF51735">
    <property type="entry name" value="NAD(P)-binding Rossmann-fold domains"/>
    <property type="match status" value="1"/>
</dbReference>
<feature type="transmembrane region" description="Helical" evidence="8">
    <location>
        <begin position="39"/>
        <end position="60"/>
    </location>
</feature>
<accession>T1IIG1</accession>
<evidence type="ECO:0000256" key="5">
    <source>
        <dbReference type="ARBA" id="ARBA00023128"/>
    </source>
</evidence>
<dbReference type="CDD" id="cd06558">
    <property type="entry name" value="crotonase-like"/>
    <property type="match status" value="1"/>
</dbReference>
<feature type="domain" description="NAD(P)-binding" evidence="9">
    <location>
        <begin position="359"/>
        <end position="522"/>
    </location>
</feature>
<dbReference type="OMA" id="HANCRNI"/>
<dbReference type="Pfam" id="PF13460">
    <property type="entry name" value="NAD_binding_10"/>
    <property type="match status" value="1"/>
</dbReference>
<name>T1IIG1_STRMM</name>
<keyword evidence="11" id="KW-1185">Reference proteome</keyword>
<evidence type="ECO:0000256" key="7">
    <source>
        <dbReference type="RuleBase" id="RU003707"/>
    </source>
</evidence>
<comment type="similarity">
    <text evidence="2 7">Belongs to the enoyl-CoA hydratase/isomerase family.</text>
</comment>
<protein>
    <recommendedName>
        <fullName evidence="9">NAD(P)-binding domain-containing protein</fullName>
    </recommendedName>
</protein>
<dbReference type="PhylomeDB" id="T1IIG1"/>
<dbReference type="InterPro" id="IPR014748">
    <property type="entry name" value="Enoyl-CoA_hydra_C"/>
</dbReference>
<reference evidence="10" key="2">
    <citation type="submission" date="2015-02" db="UniProtKB">
        <authorList>
            <consortium name="EnsemblMetazoa"/>
        </authorList>
    </citation>
    <scope>IDENTIFICATION</scope>
</reference>